<keyword evidence="8" id="KW-0408">Iron</keyword>
<keyword evidence="16" id="KW-1185">Reference proteome</keyword>
<dbReference type="InterPro" id="IPR014013">
    <property type="entry name" value="Helic_SF1/SF2_ATP-bd_DinG/Rad3"/>
</dbReference>
<dbReference type="Pfam" id="PF06733">
    <property type="entry name" value="DEAD_2"/>
    <property type="match status" value="1"/>
</dbReference>
<proteinExistence type="inferred from homology"/>
<evidence type="ECO:0000256" key="13">
    <source>
        <dbReference type="ARBA" id="ARBA00038058"/>
    </source>
</evidence>
<dbReference type="InterPro" id="IPR027417">
    <property type="entry name" value="P-loop_NTPase"/>
</dbReference>
<gene>
    <name evidence="15" type="ORF">J42TS3_04020</name>
</gene>
<evidence type="ECO:0000313" key="15">
    <source>
        <dbReference type="EMBL" id="GIP51367.1"/>
    </source>
</evidence>
<keyword evidence="12" id="KW-0413">Isomerase</keyword>
<dbReference type="PANTHER" id="PTHR11472:SF34">
    <property type="entry name" value="REGULATOR OF TELOMERE ELONGATION HELICASE 1"/>
    <property type="match status" value="1"/>
</dbReference>
<evidence type="ECO:0000256" key="8">
    <source>
        <dbReference type="ARBA" id="ARBA00023004"/>
    </source>
</evidence>
<dbReference type="EMBL" id="BOSL01000001">
    <property type="protein sequence ID" value="GIP51367.1"/>
    <property type="molecule type" value="Genomic_DNA"/>
</dbReference>
<keyword evidence="11" id="KW-0234">DNA repair</keyword>
<evidence type="ECO:0000256" key="9">
    <source>
        <dbReference type="ARBA" id="ARBA00023014"/>
    </source>
</evidence>
<feature type="domain" description="Helicase ATP-binding" evidence="14">
    <location>
        <begin position="183"/>
        <end position="464"/>
    </location>
</feature>
<evidence type="ECO:0000256" key="5">
    <source>
        <dbReference type="ARBA" id="ARBA00022801"/>
    </source>
</evidence>
<evidence type="ECO:0000256" key="7">
    <source>
        <dbReference type="ARBA" id="ARBA00022840"/>
    </source>
</evidence>
<organism evidence="15 16">
    <name type="scientific">Paenibacillus vini</name>
    <dbReference type="NCBI Taxonomy" id="1476024"/>
    <lineage>
        <taxon>Bacteria</taxon>
        <taxon>Bacillati</taxon>
        <taxon>Bacillota</taxon>
        <taxon>Bacilli</taxon>
        <taxon>Bacillales</taxon>
        <taxon>Paenibacillaceae</taxon>
        <taxon>Paenibacillus</taxon>
    </lineage>
</organism>
<dbReference type="Proteomes" id="UP000679992">
    <property type="component" value="Unassembled WGS sequence"/>
</dbReference>
<dbReference type="SMART" id="SM00491">
    <property type="entry name" value="HELICc2"/>
    <property type="match status" value="1"/>
</dbReference>
<dbReference type="PANTHER" id="PTHR11472">
    <property type="entry name" value="DNA REPAIR DEAD HELICASE RAD3/XP-D SUBFAMILY MEMBER"/>
    <property type="match status" value="1"/>
</dbReference>
<dbReference type="Pfam" id="PF13307">
    <property type="entry name" value="Helicase_C_2"/>
    <property type="match status" value="1"/>
</dbReference>
<sequence length="764" mass="86604">MTNPVINIAVRPLVEYVFSSGDLSSGFRTMTTLVEGTKAHQQVQRQYGETDQKEVYVSAEIPYGDLLFVVDGRCDGLLAEEDGLMTIDEIKSTSGDLALITEETYPVHWAQARCYAYMVARERCLPRMRIQLTYMQLPTGELKRYREEADYAELESFVQEVVRQYAPYAEMLRTHREARDRSISQLSFPFKTYRAGQRKLAGAVYKTIEEKVSLFAKAPTGIGKTISTTFPAIKAIGEGHLQHLFYLTAKTITRTAAEEAFALMQAGGLHLHAVTITAKDKVCFQEEVSCRKEDCPFADGYYDRINGAVLDILTHETLIGRQVIEKYARKHRVCPFEYSLDLAYAADAVICDYNYIFDPKVSLKRMFGEQKSRTALLVDEAHNLVDRAREMYSAELNKADFLALQRVYKGMNPAVYRAAKAVNGFFIALRKETEGPHRIDRNKPEELLKLAEEFIFHAEQELASPGPGAGAATEDAALLLQTYFAAQSFVRTGKLYDERYVTYAEITAKDLRIKMFCLDPSHLLREMGKGFRSRILFSATLSPLSYYRDMLGATPEDYTVSIPSPFAREQLEVTIHPLSTRYRDREQTKEALAELLRQLALGRSGNYLYFFPSYAYMNLIYELVTAGPMENVRFLVQQGAMSEQEREDFLAAFDADNKETLVGFAVMGGIFSEGIDLVGDRLTGVAVVGVGLPQIGLERDIIRDYFNEQGKDGFDYAYVFPGMNKVLQAGGRLIRSENDHGVLLLIDDRYLHPHYNRLLPEEWR</sequence>
<dbReference type="GO" id="GO:0004386">
    <property type="term" value="F:helicase activity"/>
    <property type="evidence" value="ECO:0007669"/>
    <property type="project" value="UniProtKB-KW"/>
</dbReference>
<evidence type="ECO:0000256" key="6">
    <source>
        <dbReference type="ARBA" id="ARBA00022806"/>
    </source>
</evidence>
<keyword evidence="4" id="KW-0227">DNA damage</keyword>
<dbReference type="Gene3D" id="1.10.30.20">
    <property type="entry name" value="Bacterial XPD DNA helicase, FeS cluster domain"/>
    <property type="match status" value="1"/>
</dbReference>
<dbReference type="RefSeq" id="WP_213653575.1">
    <property type="nucleotide sequence ID" value="NZ_BOSL01000001.1"/>
</dbReference>
<evidence type="ECO:0000313" key="16">
    <source>
        <dbReference type="Proteomes" id="UP000679992"/>
    </source>
</evidence>
<dbReference type="Gene3D" id="3.40.50.300">
    <property type="entry name" value="P-loop containing nucleotide triphosphate hydrolases"/>
    <property type="match status" value="2"/>
</dbReference>
<dbReference type="InterPro" id="IPR010614">
    <property type="entry name" value="RAD3-like_helicase_DEAD"/>
</dbReference>
<evidence type="ECO:0000256" key="2">
    <source>
        <dbReference type="ARBA" id="ARBA00022723"/>
    </source>
</evidence>
<dbReference type="InterPro" id="IPR011604">
    <property type="entry name" value="PDDEXK-like_dom_sf"/>
</dbReference>
<keyword evidence="5" id="KW-0378">Hydrolase</keyword>
<keyword evidence="7" id="KW-0067">ATP-binding</keyword>
<evidence type="ECO:0000256" key="10">
    <source>
        <dbReference type="ARBA" id="ARBA00023125"/>
    </source>
</evidence>
<dbReference type="InterPro" id="IPR045028">
    <property type="entry name" value="DinG/Rad3-like"/>
</dbReference>
<accession>A0ABQ4M5X8</accession>
<evidence type="ECO:0000256" key="4">
    <source>
        <dbReference type="ARBA" id="ARBA00022763"/>
    </source>
</evidence>
<protein>
    <submittedName>
        <fullName evidence="15">ATP-dependent helicase</fullName>
    </submittedName>
</protein>
<keyword evidence="3" id="KW-0547">Nucleotide-binding</keyword>
<dbReference type="InterPro" id="IPR042493">
    <property type="entry name" value="XPD_DNA_FeS"/>
</dbReference>
<keyword evidence="2" id="KW-0479">Metal-binding</keyword>
<dbReference type="SUPFAM" id="SSF52540">
    <property type="entry name" value="P-loop containing nucleoside triphosphate hydrolases"/>
    <property type="match status" value="2"/>
</dbReference>
<keyword evidence="9" id="KW-0411">Iron-sulfur</keyword>
<reference evidence="15 16" key="1">
    <citation type="submission" date="2021-03" db="EMBL/GenBank/DDBJ databases">
        <title>Antimicrobial resistance genes in bacteria isolated from Japanese honey, and their potential for conferring macrolide and lincosamide resistance in the American foulbrood pathogen Paenibacillus larvae.</title>
        <authorList>
            <person name="Okamoto M."/>
            <person name="Kumagai M."/>
            <person name="Kanamori H."/>
            <person name="Takamatsu D."/>
        </authorList>
    </citation>
    <scope>NUCLEOTIDE SEQUENCE [LARGE SCALE GENOMIC DNA]</scope>
    <source>
        <strain evidence="15 16">J42TS3</strain>
    </source>
</reference>
<evidence type="ECO:0000256" key="11">
    <source>
        <dbReference type="ARBA" id="ARBA00023204"/>
    </source>
</evidence>
<dbReference type="Gene3D" id="3.90.320.10">
    <property type="match status" value="1"/>
</dbReference>
<evidence type="ECO:0000259" key="14">
    <source>
        <dbReference type="PROSITE" id="PS51193"/>
    </source>
</evidence>
<keyword evidence="1" id="KW-0004">4Fe-4S</keyword>
<dbReference type="PROSITE" id="PS51193">
    <property type="entry name" value="HELICASE_ATP_BIND_2"/>
    <property type="match status" value="1"/>
</dbReference>
<evidence type="ECO:0000256" key="1">
    <source>
        <dbReference type="ARBA" id="ARBA00022485"/>
    </source>
</evidence>
<dbReference type="InterPro" id="IPR006555">
    <property type="entry name" value="ATP-dep_Helicase_C"/>
</dbReference>
<dbReference type="SMART" id="SM00488">
    <property type="entry name" value="DEXDc2"/>
    <property type="match status" value="1"/>
</dbReference>
<name>A0ABQ4M5X8_9BACL</name>
<keyword evidence="6 15" id="KW-0347">Helicase</keyword>
<comment type="similarity">
    <text evidence="13">Belongs to the helicase family. DinG subfamily.</text>
</comment>
<dbReference type="InterPro" id="IPR006554">
    <property type="entry name" value="Helicase-like_DEXD_c2"/>
</dbReference>
<evidence type="ECO:0000256" key="3">
    <source>
        <dbReference type="ARBA" id="ARBA00022741"/>
    </source>
</evidence>
<dbReference type="Gene3D" id="1.10.275.40">
    <property type="match status" value="1"/>
</dbReference>
<comment type="caution">
    <text evidence="15">The sequence shown here is derived from an EMBL/GenBank/DDBJ whole genome shotgun (WGS) entry which is preliminary data.</text>
</comment>
<keyword evidence="10" id="KW-0238">DNA-binding</keyword>
<evidence type="ECO:0000256" key="12">
    <source>
        <dbReference type="ARBA" id="ARBA00023235"/>
    </source>
</evidence>